<dbReference type="OMA" id="QCNESEV"/>
<dbReference type="VEuPathDB" id="FungiDB:UREG_05381"/>
<feature type="compositionally biased region" description="Low complexity" evidence="1">
    <location>
        <begin position="271"/>
        <end position="285"/>
    </location>
</feature>
<feature type="compositionally biased region" description="Low complexity" evidence="1">
    <location>
        <begin position="35"/>
        <end position="47"/>
    </location>
</feature>
<evidence type="ECO:0000313" key="3">
    <source>
        <dbReference type="Proteomes" id="UP000002058"/>
    </source>
</evidence>
<reference evidence="3" key="1">
    <citation type="journal article" date="2009" name="Genome Res.">
        <title>Comparative genomic analyses of the human fungal pathogens Coccidioides and their relatives.</title>
        <authorList>
            <person name="Sharpton T.J."/>
            <person name="Stajich J.E."/>
            <person name="Rounsley S.D."/>
            <person name="Gardner M.J."/>
            <person name="Wortman J.R."/>
            <person name="Jordar V.S."/>
            <person name="Maiti R."/>
            <person name="Kodira C.D."/>
            <person name="Neafsey D.E."/>
            <person name="Zeng Q."/>
            <person name="Hung C.-Y."/>
            <person name="McMahan C."/>
            <person name="Muszewska A."/>
            <person name="Grynberg M."/>
            <person name="Mandel M.A."/>
            <person name="Kellner E.M."/>
            <person name="Barker B.M."/>
            <person name="Galgiani J.N."/>
            <person name="Orbach M.J."/>
            <person name="Kirkland T.N."/>
            <person name="Cole G.T."/>
            <person name="Henn M.R."/>
            <person name="Birren B.W."/>
            <person name="Taylor J.W."/>
        </authorList>
    </citation>
    <scope>NUCLEOTIDE SEQUENCE [LARGE SCALE GENOMIC DNA]</scope>
    <source>
        <strain evidence="3">UAMH 1704</strain>
    </source>
</reference>
<dbReference type="eggNOG" id="ENOG502RN7F">
    <property type="taxonomic scope" value="Eukaryota"/>
</dbReference>
<organism evidence="2 3">
    <name type="scientific">Uncinocarpus reesii (strain UAMH 1704)</name>
    <dbReference type="NCBI Taxonomy" id="336963"/>
    <lineage>
        <taxon>Eukaryota</taxon>
        <taxon>Fungi</taxon>
        <taxon>Dikarya</taxon>
        <taxon>Ascomycota</taxon>
        <taxon>Pezizomycotina</taxon>
        <taxon>Eurotiomycetes</taxon>
        <taxon>Eurotiomycetidae</taxon>
        <taxon>Onygenales</taxon>
        <taxon>Onygenaceae</taxon>
        <taxon>Uncinocarpus</taxon>
    </lineage>
</organism>
<feature type="compositionally biased region" description="Low complexity" evidence="1">
    <location>
        <begin position="1"/>
        <end position="13"/>
    </location>
</feature>
<evidence type="ECO:0000256" key="1">
    <source>
        <dbReference type="SAM" id="MobiDB-lite"/>
    </source>
</evidence>
<name>C4JSE2_UNCRE</name>
<feature type="region of interest" description="Disordered" evidence="1">
    <location>
        <begin position="1"/>
        <end position="22"/>
    </location>
</feature>
<gene>
    <name evidence="2" type="ORF">UREG_05381</name>
</gene>
<dbReference type="RefSeq" id="XP_002584692.1">
    <property type="nucleotide sequence ID" value="XM_002584646.1"/>
</dbReference>
<feature type="region of interest" description="Disordered" evidence="1">
    <location>
        <begin position="323"/>
        <end position="359"/>
    </location>
</feature>
<dbReference type="EMBL" id="CH476617">
    <property type="protein sequence ID" value="EEP80539.1"/>
    <property type="molecule type" value="Genomic_DNA"/>
</dbReference>
<dbReference type="OrthoDB" id="4186330at2759"/>
<dbReference type="Proteomes" id="UP000002058">
    <property type="component" value="Unassembled WGS sequence"/>
</dbReference>
<sequence length="359" mass="39384">MFEGFSFPSPSSGDSLCVPGNRDDEGFLHCESNLVSPLSSRCPSPRLGPRDYSARITKRSRSPFRRGPAPTSMPPGYVDRHRLSIGSLTRKLDSQSLEHNDLSSDSDDSRGYPITPRTGYLEPNASANWMDRKPSIAFISPQYGEKRDGYATSPFDISPTSTPRSSWDRRYSHPVNHTSTPNTSSPRHGSIEASKHRQSVSALRSQREKLSILQCASTSVADTIRLAQIIDEDERFRHYTDDNVNNEQHPSSLPPSRTPSRRQHKKPDLTKASGGSILSAASAGKSKVDKSYGHSDRRSGRPGQTGLRRKSLVLAAVTAVLESESAGNHRDSATDPPASDQLQSLENKRPLPLSQLALA</sequence>
<accession>C4JSE2</accession>
<dbReference type="InParanoid" id="C4JSE2"/>
<dbReference type="KEGG" id="ure:UREG_05381"/>
<feature type="region of interest" description="Disordered" evidence="1">
    <location>
        <begin position="35"/>
        <end position="126"/>
    </location>
</feature>
<dbReference type="HOGENOM" id="CLU_060599_0_0_1"/>
<evidence type="ECO:0000313" key="2">
    <source>
        <dbReference type="EMBL" id="EEP80539.1"/>
    </source>
</evidence>
<dbReference type="GeneID" id="8440562"/>
<feature type="region of interest" description="Disordered" evidence="1">
    <location>
        <begin position="148"/>
        <end position="203"/>
    </location>
</feature>
<protein>
    <submittedName>
        <fullName evidence="2">Uncharacterized protein</fullName>
    </submittedName>
</protein>
<feature type="compositionally biased region" description="Basic and acidic residues" evidence="1">
    <location>
        <begin position="90"/>
        <end position="110"/>
    </location>
</feature>
<feature type="compositionally biased region" description="Polar residues" evidence="1">
    <location>
        <begin position="175"/>
        <end position="187"/>
    </location>
</feature>
<dbReference type="AlphaFoldDB" id="C4JSE2"/>
<proteinExistence type="predicted"/>
<keyword evidence="3" id="KW-1185">Reference proteome</keyword>
<feature type="compositionally biased region" description="Basic and acidic residues" evidence="1">
    <location>
        <begin position="286"/>
        <end position="299"/>
    </location>
</feature>
<feature type="region of interest" description="Disordered" evidence="1">
    <location>
        <begin position="241"/>
        <end position="310"/>
    </location>
</feature>